<dbReference type="InterPro" id="IPR045843">
    <property type="entry name" value="IND-like"/>
</dbReference>
<evidence type="ECO:0000256" key="5">
    <source>
        <dbReference type="ARBA" id="ARBA00023242"/>
    </source>
</evidence>
<evidence type="ECO:0000256" key="2">
    <source>
        <dbReference type="ARBA" id="ARBA00023015"/>
    </source>
</evidence>
<evidence type="ECO:0000313" key="8">
    <source>
        <dbReference type="EMBL" id="CBY05408.1"/>
    </source>
</evidence>
<evidence type="ECO:0000256" key="1">
    <source>
        <dbReference type="ARBA" id="ARBA00004123"/>
    </source>
</evidence>
<dbReference type="CDD" id="cd11454">
    <property type="entry name" value="bHLH_AtIND_like"/>
    <property type="match status" value="1"/>
</dbReference>
<dbReference type="Gene3D" id="4.10.280.10">
    <property type="entry name" value="Helix-loop-helix DNA-binding domain"/>
    <property type="match status" value="1"/>
</dbReference>
<dbReference type="AlphaFoldDB" id="C5IFL1"/>
<reference evidence="8" key="2">
    <citation type="submission" date="2010-11" db="EMBL/GenBank/DDBJ databases">
        <authorList>
            <person name="Muehlhausen A."/>
        </authorList>
    </citation>
    <scope>NUCLEOTIDE SEQUENCE</scope>
</reference>
<name>C5IFL1_LEPCM</name>
<evidence type="ECO:0000259" key="6">
    <source>
        <dbReference type="PROSITE" id="PS50888"/>
    </source>
</evidence>
<dbReference type="PROSITE" id="PS50888">
    <property type="entry name" value="BHLH"/>
    <property type="match status" value="1"/>
</dbReference>
<dbReference type="PANTHER" id="PTHR45914:SF63">
    <property type="entry name" value="TRANSCRIPTION FACTOR IND"/>
    <property type="match status" value="1"/>
</dbReference>
<evidence type="ECO:0000256" key="4">
    <source>
        <dbReference type="ARBA" id="ARBA00023163"/>
    </source>
</evidence>
<sequence length="176" mass="20484">MMEPQPEVQPHDLLMDWNKANNDLIITQDHPFLHDPHLILDPTPETLIHLEEADEEDEDEDMDAMKEMQYMIAAMQPVDIDPATVPKPNRRNVRISDDPQTVVARRRRERISEKIRILKRIVPGGAKMDTASMLDEAIRYTKFLKRQVRILQPHSHLGPPTSTSDPYLCYYHNSQL</sequence>
<dbReference type="EMBL" id="FJ907544">
    <property type="protein sequence ID" value="ACR15952.1"/>
    <property type="molecule type" value="Genomic_DNA"/>
</dbReference>
<protein>
    <submittedName>
        <fullName evidence="7 8">INDEHISCENT</fullName>
    </submittedName>
</protein>
<dbReference type="GO" id="GO:0005634">
    <property type="term" value="C:nucleus"/>
    <property type="evidence" value="ECO:0007669"/>
    <property type="project" value="UniProtKB-SubCell"/>
</dbReference>
<evidence type="ECO:0000313" key="7">
    <source>
        <dbReference type="EMBL" id="ACR15952.1"/>
    </source>
</evidence>
<dbReference type="GO" id="GO:0046983">
    <property type="term" value="F:protein dimerization activity"/>
    <property type="evidence" value="ECO:0007669"/>
    <property type="project" value="InterPro"/>
</dbReference>
<accession>C5IFL1</accession>
<evidence type="ECO:0000256" key="3">
    <source>
        <dbReference type="ARBA" id="ARBA00023125"/>
    </source>
</evidence>
<organism evidence="7">
    <name type="scientific">Lepidium campestre</name>
    <name type="common">Field pepperwort</name>
    <name type="synonym">Thlaspi campestre</name>
    <dbReference type="NCBI Taxonomy" id="65351"/>
    <lineage>
        <taxon>Eukaryota</taxon>
        <taxon>Viridiplantae</taxon>
        <taxon>Streptophyta</taxon>
        <taxon>Embryophyta</taxon>
        <taxon>Tracheophyta</taxon>
        <taxon>Spermatophyta</taxon>
        <taxon>Magnoliopsida</taxon>
        <taxon>eudicotyledons</taxon>
        <taxon>Gunneridae</taxon>
        <taxon>Pentapetalae</taxon>
        <taxon>rosids</taxon>
        <taxon>malvids</taxon>
        <taxon>Brassicales</taxon>
        <taxon>Brassicaceae</taxon>
        <taxon>Lepidieae</taxon>
        <taxon>Lepidium</taxon>
    </lineage>
</organism>
<dbReference type="PANTHER" id="PTHR45914">
    <property type="entry name" value="TRANSCRIPTION FACTOR HEC3-RELATED"/>
    <property type="match status" value="1"/>
</dbReference>
<dbReference type="Pfam" id="PF23173">
    <property type="entry name" value="bHLH_SAC51"/>
    <property type="match status" value="1"/>
</dbReference>
<proteinExistence type="evidence at transcript level"/>
<keyword evidence="2" id="KW-0805">Transcription regulation</keyword>
<dbReference type="EMBL" id="FR727239">
    <property type="protein sequence ID" value="CBY05408.1"/>
    <property type="molecule type" value="mRNA"/>
</dbReference>
<dbReference type="SUPFAM" id="SSF47459">
    <property type="entry name" value="HLH, helix-loop-helix DNA-binding domain"/>
    <property type="match status" value="1"/>
</dbReference>
<keyword evidence="4" id="KW-0804">Transcription</keyword>
<comment type="subcellular location">
    <subcellularLocation>
        <location evidence="1">Nucleus</location>
    </subcellularLocation>
</comment>
<keyword evidence="3" id="KW-0238">DNA-binding</keyword>
<dbReference type="GO" id="GO:0003677">
    <property type="term" value="F:DNA binding"/>
    <property type="evidence" value="ECO:0007669"/>
    <property type="project" value="UniProtKB-KW"/>
</dbReference>
<dbReference type="InterPro" id="IPR036638">
    <property type="entry name" value="HLH_DNA-bd_sf"/>
</dbReference>
<dbReference type="GO" id="GO:0003700">
    <property type="term" value="F:DNA-binding transcription factor activity"/>
    <property type="evidence" value="ECO:0007669"/>
    <property type="project" value="InterPro"/>
</dbReference>
<reference evidence="7" key="1">
    <citation type="submission" date="2009-04" db="EMBL/GenBank/DDBJ databases">
        <title>Towards shattering resistance in the novel oil crop Lepidium campestre.</title>
        <authorList>
            <person name="Eriksson D."/>
            <person name="Merker A."/>
        </authorList>
    </citation>
    <scope>NUCLEOTIDE SEQUENCE</scope>
</reference>
<gene>
    <name evidence="7" type="primary">IND</name>
    <name evidence="8" type="synonym">ind</name>
</gene>
<feature type="domain" description="BHLH" evidence="6">
    <location>
        <begin position="95"/>
        <end position="144"/>
    </location>
</feature>
<dbReference type="InterPro" id="IPR011598">
    <property type="entry name" value="bHLH_dom"/>
</dbReference>
<dbReference type="SMART" id="SM00353">
    <property type="entry name" value="HLH"/>
    <property type="match status" value="1"/>
</dbReference>
<keyword evidence="5" id="KW-0539">Nucleus</keyword>
<reference evidence="8" key="3">
    <citation type="journal article" date="2013" name="Plant J.">
        <title>Evidence that an evolutionary transition from dehiscent to indehiscent fruits in Lepidium (Brassicaceae) was caused by a change in the control of valve margin identity genes.</title>
        <authorList>
            <person name="Muhlhausen A."/>
            <person name="Lenser T."/>
            <person name="Mummenhoff K."/>
            <person name="Theissen G."/>
        </authorList>
    </citation>
    <scope>NUCLEOTIDE SEQUENCE</scope>
</reference>